<sequence>MPKEQLVLLFWRHDSPALGSCVAFWWVLVQAGVWCLLFSGIIIVGSGGCWCRVHAVGVWCLLFSSIIVIGSGGCWWGIHVGYQGSQEFGPHVQIHAKGIGNLIDIDTYKDELGLEDSLINISGEEEVATASLAKNIQTRLVDRKVVIGYRRNGLGKPQTQRHCTFSLHETPPKATTDEARGKVWTYPAT</sequence>
<feature type="transmembrane region" description="Helical" evidence="1">
    <location>
        <begin position="56"/>
        <end position="78"/>
    </location>
</feature>
<keyword evidence="1" id="KW-1133">Transmembrane helix</keyword>
<dbReference type="EMBL" id="MU129263">
    <property type="protein sequence ID" value="KAF9504102.1"/>
    <property type="molecule type" value="Genomic_DNA"/>
</dbReference>
<protein>
    <submittedName>
        <fullName evidence="2">Uncharacterized protein</fullName>
    </submittedName>
</protein>
<proteinExistence type="predicted"/>
<keyword evidence="1" id="KW-0812">Transmembrane</keyword>
<feature type="transmembrane region" description="Helical" evidence="1">
    <location>
        <begin position="23"/>
        <end position="44"/>
    </location>
</feature>
<dbReference type="AlphaFoldDB" id="A0A9P6ADZ6"/>
<organism evidence="2 3">
    <name type="scientific">Hydnum rufescens UP504</name>
    <dbReference type="NCBI Taxonomy" id="1448309"/>
    <lineage>
        <taxon>Eukaryota</taxon>
        <taxon>Fungi</taxon>
        <taxon>Dikarya</taxon>
        <taxon>Basidiomycota</taxon>
        <taxon>Agaricomycotina</taxon>
        <taxon>Agaricomycetes</taxon>
        <taxon>Cantharellales</taxon>
        <taxon>Hydnaceae</taxon>
        <taxon>Hydnum</taxon>
    </lineage>
</organism>
<dbReference type="Proteomes" id="UP000886523">
    <property type="component" value="Unassembled WGS sequence"/>
</dbReference>
<evidence type="ECO:0000256" key="1">
    <source>
        <dbReference type="SAM" id="Phobius"/>
    </source>
</evidence>
<keyword evidence="1" id="KW-0472">Membrane</keyword>
<evidence type="ECO:0000313" key="3">
    <source>
        <dbReference type="Proteomes" id="UP000886523"/>
    </source>
</evidence>
<gene>
    <name evidence="2" type="ORF">BS47DRAFT_1369037</name>
</gene>
<comment type="caution">
    <text evidence="2">The sequence shown here is derived from an EMBL/GenBank/DDBJ whole genome shotgun (WGS) entry which is preliminary data.</text>
</comment>
<evidence type="ECO:0000313" key="2">
    <source>
        <dbReference type="EMBL" id="KAF9504102.1"/>
    </source>
</evidence>
<accession>A0A9P6ADZ6</accession>
<name>A0A9P6ADZ6_9AGAM</name>
<keyword evidence="3" id="KW-1185">Reference proteome</keyword>
<reference evidence="2" key="1">
    <citation type="journal article" date="2020" name="Nat. Commun.">
        <title>Large-scale genome sequencing of mycorrhizal fungi provides insights into the early evolution of symbiotic traits.</title>
        <authorList>
            <person name="Miyauchi S."/>
            <person name="Kiss E."/>
            <person name="Kuo A."/>
            <person name="Drula E."/>
            <person name="Kohler A."/>
            <person name="Sanchez-Garcia M."/>
            <person name="Morin E."/>
            <person name="Andreopoulos B."/>
            <person name="Barry K.W."/>
            <person name="Bonito G."/>
            <person name="Buee M."/>
            <person name="Carver A."/>
            <person name="Chen C."/>
            <person name="Cichocki N."/>
            <person name="Clum A."/>
            <person name="Culley D."/>
            <person name="Crous P.W."/>
            <person name="Fauchery L."/>
            <person name="Girlanda M."/>
            <person name="Hayes R.D."/>
            <person name="Keri Z."/>
            <person name="LaButti K."/>
            <person name="Lipzen A."/>
            <person name="Lombard V."/>
            <person name="Magnuson J."/>
            <person name="Maillard F."/>
            <person name="Murat C."/>
            <person name="Nolan M."/>
            <person name="Ohm R.A."/>
            <person name="Pangilinan J."/>
            <person name="Pereira M.F."/>
            <person name="Perotto S."/>
            <person name="Peter M."/>
            <person name="Pfister S."/>
            <person name="Riley R."/>
            <person name="Sitrit Y."/>
            <person name="Stielow J.B."/>
            <person name="Szollosi G."/>
            <person name="Zifcakova L."/>
            <person name="Stursova M."/>
            <person name="Spatafora J.W."/>
            <person name="Tedersoo L."/>
            <person name="Vaario L.M."/>
            <person name="Yamada A."/>
            <person name="Yan M."/>
            <person name="Wang P."/>
            <person name="Xu J."/>
            <person name="Bruns T."/>
            <person name="Baldrian P."/>
            <person name="Vilgalys R."/>
            <person name="Dunand C."/>
            <person name="Henrissat B."/>
            <person name="Grigoriev I.V."/>
            <person name="Hibbett D."/>
            <person name="Nagy L.G."/>
            <person name="Martin F.M."/>
        </authorList>
    </citation>
    <scope>NUCLEOTIDE SEQUENCE</scope>
    <source>
        <strain evidence="2">UP504</strain>
    </source>
</reference>